<dbReference type="InterPro" id="IPR006948">
    <property type="entry name" value="Alliinase_C"/>
</dbReference>
<organism evidence="6 7">
    <name type="scientific">Zingiber officinale</name>
    <name type="common">Ginger</name>
    <name type="synonym">Amomum zingiber</name>
    <dbReference type="NCBI Taxonomy" id="94328"/>
    <lineage>
        <taxon>Eukaryota</taxon>
        <taxon>Viridiplantae</taxon>
        <taxon>Streptophyta</taxon>
        <taxon>Embryophyta</taxon>
        <taxon>Tracheophyta</taxon>
        <taxon>Spermatophyta</taxon>
        <taxon>Magnoliopsida</taxon>
        <taxon>Liliopsida</taxon>
        <taxon>Zingiberales</taxon>
        <taxon>Zingiberaceae</taxon>
        <taxon>Zingiber</taxon>
    </lineage>
</organism>
<dbReference type="GO" id="GO:0016846">
    <property type="term" value="F:carbon-sulfur lyase activity"/>
    <property type="evidence" value="ECO:0007669"/>
    <property type="project" value="InterPro"/>
</dbReference>
<dbReference type="Pfam" id="PF04863">
    <property type="entry name" value="EGF_alliinase"/>
    <property type="match status" value="1"/>
</dbReference>
<keyword evidence="7" id="KW-1185">Reference proteome</keyword>
<keyword evidence="3" id="KW-0472">Membrane</keyword>
<dbReference type="InterPro" id="IPR006947">
    <property type="entry name" value="EGF_alliinase"/>
</dbReference>
<gene>
    <name evidence="6" type="ORF">ZIOFF_034819</name>
</gene>
<dbReference type="GO" id="GO:0006520">
    <property type="term" value="P:amino acid metabolic process"/>
    <property type="evidence" value="ECO:0007669"/>
    <property type="project" value="TreeGrafter"/>
</dbReference>
<dbReference type="InterPro" id="IPR050478">
    <property type="entry name" value="Ethylene_sulfur-biosynth"/>
</dbReference>
<feature type="domain" description="Alliinase C-terminal" evidence="5">
    <location>
        <begin position="124"/>
        <end position="221"/>
    </location>
</feature>
<evidence type="ECO:0000256" key="2">
    <source>
        <dbReference type="ARBA" id="ARBA00022898"/>
    </source>
</evidence>
<keyword evidence="2" id="KW-0663">Pyridoxal phosphate</keyword>
<keyword evidence="3" id="KW-0812">Transmembrane</keyword>
<keyword evidence="3" id="KW-1133">Transmembrane helix</keyword>
<comment type="caution">
    <text evidence="6">The sequence shown here is derived from an EMBL/GenBank/DDBJ whole genome shotgun (WGS) entry which is preliminary data.</text>
</comment>
<comment type="cofactor">
    <cofactor evidence="1">
        <name>pyridoxal 5'-phosphate</name>
        <dbReference type="ChEBI" id="CHEBI:597326"/>
    </cofactor>
</comment>
<accession>A0A8J5G9X6</accession>
<evidence type="ECO:0000259" key="4">
    <source>
        <dbReference type="Pfam" id="PF04863"/>
    </source>
</evidence>
<dbReference type="EMBL" id="JACMSC010000010">
    <property type="protein sequence ID" value="KAG6502535.1"/>
    <property type="molecule type" value="Genomic_DNA"/>
</dbReference>
<evidence type="ECO:0000256" key="1">
    <source>
        <dbReference type="ARBA" id="ARBA00001933"/>
    </source>
</evidence>
<evidence type="ECO:0000259" key="5">
    <source>
        <dbReference type="Pfam" id="PF04864"/>
    </source>
</evidence>
<protein>
    <submittedName>
        <fullName evidence="6">Uncharacterized protein</fullName>
    </submittedName>
</protein>
<dbReference type="OrthoDB" id="2020362at2759"/>
<feature type="domain" description="Alliinase C-terminal" evidence="5">
    <location>
        <begin position="235"/>
        <end position="430"/>
    </location>
</feature>
<dbReference type="PANTHER" id="PTHR43795:SF20">
    <property type="entry name" value="TRYPTOPHAN AMINOTRANSFERASE-RELATED PROTEIN 3"/>
    <property type="match status" value="1"/>
</dbReference>
<dbReference type="Pfam" id="PF04864">
    <property type="entry name" value="Alliinase_C"/>
    <property type="match status" value="2"/>
</dbReference>
<dbReference type="GO" id="GO:0008483">
    <property type="term" value="F:transaminase activity"/>
    <property type="evidence" value="ECO:0007669"/>
    <property type="project" value="TreeGrafter"/>
</dbReference>
<sequence length="438" mass="48531">MDQIGSSSKRLKLTMASSSTAVAAAESQPSSGGRRRRRPGLKLLLPLFFSLFLNVFFASYLFLSFHQPAPGWARYATTEAEAAAAAGCSGHGRAFVLSGETPVCECEACYTGDDCSWPVLDCAVDADGEDSLFLEPFWKQHAAGSSVVLPGWHSMNSRDSHRIISGEIERHIHLLHKAASNAMTDGKFIVFGSHPAELLNALAHAVSANNNSSTPPNVVEHVTSLNAREGDGGSPVIFDRSYYWPHYYPIAAPADEGIMLFSISKITGHAGIGFWWAAIKDEKIYQRAAEYMTSNAVMVSPDTQLRVLKLIKVMISEKGAGDIFKFGYTTLKARWSQLHKLLATSDRFSLHPFSPNYCSYFKTVRDPTPAYAWLKCEMDEDKDCQAVMRKFNIISGSGKLFEGDNRYTRLNLCMTNDHFELLMMRMEAMVSKEWISSS</sequence>
<dbReference type="AlphaFoldDB" id="A0A8J5G9X6"/>
<feature type="transmembrane region" description="Helical" evidence="3">
    <location>
        <begin position="43"/>
        <end position="63"/>
    </location>
</feature>
<dbReference type="Proteomes" id="UP000734854">
    <property type="component" value="Unassembled WGS sequence"/>
</dbReference>
<feature type="domain" description="Alliinase EGF-like" evidence="4">
    <location>
        <begin position="72"/>
        <end position="122"/>
    </location>
</feature>
<proteinExistence type="predicted"/>
<evidence type="ECO:0000313" key="6">
    <source>
        <dbReference type="EMBL" id="KAG6502535.1"/>
    </source>
</evidence>
<name>A0A8J5G9X6_ZINOF</name>
<dbReference type="PANTHER" id="PTHR43795">
    <property type="entry name" value="BIFUNCTIONAL ASPARTATE AMINOTRANSFERASE AND GLUTAMATE/ASPARTATE-PREPHENATE AMINOTRANSFERASE-RELATED"/>
    <property type="match status" value="1"/>
</dbReference>
<reference evidence="6 7" key="1">
    <citation type="submission" date="2020-08" db="EMBL/GenBank/DDBJ databases">
        <title>Plant Genome Project.</title>
        <authorList>
            <person name="Zhang R.-G."/>
        </authorList>
    </citation>
    <scope>NUCLEOTIDE SEQUENCE [LARGE SCALE GENOMIC DNA]</scope>
    <source>
        <tissue evidence="6">Rhizome</tissue>
    </source>
</reference>
<evidence type="ECO:0000256" key="3">
    <source>
        <dbReference type="SAM" id="Phobius"/>
    </source>
</evidence>
<evidence type="ECO:0000313" key="7">
    <source>
        <dbReference type="Proteomes" id="UP000734854"/>
    </source>
</evidence>